<evidence type="ECO:0000313" key="2">
    <source>
        <dbReference type="Proteomes" id="UP000276133"/>
    </source>
</evidence>
<dbReference type="AlphaFoldDB" id="A0A3M7Q7J5"/>
<dbReference type="Proteomes" id="UP000276133">
    <property type="component" value="Unassembled WGS sequence"/>
</dbReference>
<sequence length="64" mass="7555">MYLENLKQIFKFASLTIPPNSFTKKLIIETSIFSLLHLDKTMKQDFSTDIFNFINYFIVTQSKT</sequence>
<gene>
    <name evidence="1" type="ORF">BpHYR1_027055</name>
</gene>
<accession>A0A3M7Q7J5</accession>
<name>A0A3M7Q7J5_BRAPC</name>
<evidence type="ECO:0000313" key="1">
    <source>
        <dbReference type="EMBL" id="RNA07417.1"/>
    </source>
</evidence>
<reference evidence="1 2" key="1">
    <citation type="journal article" date="2018" name="Sci. Rep.">
        <title>Genomic signatures of local adaptation to the degree of environmental predictability in rotifers.</title>
        <authorList>
            <person name="Franch-Gras L."/>
            <person name="Hahn C."/>
            <person name="Garcia-Roger E.M."/>
            <person name="Carmona M.J."/>
            <person name="Serra M."/>
            <person name="Gomez A."/>
        </authorList>
    </citation>
    <scope>NUCLEOTIDE SEQUENCE [LARGE SCALE GENOMIC DNA]</scope>
    <source>
        <strain evidence="1">HYR1</strain>
    </source>
</reference>
<protein>
    <submittedName>
        <fullName evidence="1">Uncharacterized protein</fullName>
    </submittedName>
</protein>
<comment type="caution">
    <text evidence="1">The sequence shown here is derived from an EMBL/GenBank/DDBJ whole genome shotgun (WGS) entry which is preliminary data.</text>
</comment>
<organism evidence="1 2">
    <name type="scientific">Brachionus plicatilis</name>
    <name type="common">Marine rotifer</name>
    <name type="synonym">Brachionus muelleri</name>
    <dbReference type="NCBI Taxonomy" id="10195"/>
    <lineage>
        <taxon>Eukaryota</taxon>
        <taxon>Metazoa</taxon>
        <taxon>Spiralia</taxon>
        <taxon>Gnathifera</taxon>
        <taxon>Rotifera</taxon>
        <taxon>Eurotatoria</taxon>
        <taxon>Monogononta</taxon>
        <taxon>Pseudotrocha</taxon>
        <taxon>Ploima</taxon>
        <taxon>Brachionidae</taxon>
        <taxon>Brachionus</taxon>
    </lineage>
</organism>
<keyword evidence="2" id="KW-1185">Reference proteome</keyword>
<proteinExistence type="predicted"/>
<dbReference type="EMBL" id="REGN01007056">
    <property type="protein sequence ID" value="RNA07417.1"/>
    <property type="molecule type" value="Genomic_DNA"/>
</dbReference>